<accession>A0A3A1UW92</accession>
<evidence type="ECO:0000313" key="2">
    <source>
        <dbReference type="Proteomes" id="UP000266482"/>
    </source>
</evidence>
<keyword evidence="2" id="KW-1185">Reference proteome</keyword>
<dbReference type="OrthoDB" id="2990381at2"/>
<dbReference type="AlphaFoldDB" id="A0A3A1UW92"/>
<organism evidence="1 2">
    <name type="scientific">Paenibacillus nanensis</name>
    <dbReference type="NCBI Taxonomy" id="393251"/>
    <lineage>
        <taxon>Bacteria</taxon>
        <taxon>Bacillati</taxon>
        <taxon>Bacillota</taxon>
        <taxon>Bacilli</taxon>
        <taxon>Bacillales</taxon>
        <taxon>Paenibacillaceae</taxon>
        <taxon>Paenibacillus</taxon>
    </lineage>
</organism>
<dbReference type="RefSeq" id="WP_119601885.1">
    <property type="nucleotide sequence ID" value="NZ_QXQA01000014.1"/>
</dbReference>
<dbReference type="Pfam" id="PF06949">
    <property type="entry name" value="DUF1292"/>
    <property type="match status" value="1"/>
</dbReference>
<name>A0A3A1UW92_9BACL</name>
<sequence>MPEGYDNAPVEQSRLKELFGGEIELVAEDGATETYRIKAEFQLGDVQYVALQNEAMRGEDEVELLRIRLEDGEPHLESIEDDEEWEAASEAYDDMMFAGDERP</sequence>
<protein>
    <submittedName>
        <fullName evidence="1">DUF1292 domain-containing protein</fullName>
    </submittedName>
</protein>
<dbReference type="InterPro" id="IPR009711">
    <property type="entry name" value="UPF0473"/>
</dbReference>
<evidence type="ECO:0000313" key="1">
    <source>
        <dbReference type="EMBL" id="RIX50593.1"/>
    </source>
</evidence>
<dbReference type="Proteomes" id="UP000266482">
    <property type="component" value="Unassembled WGS sequence"/>
</dbReference>
<dbReference type="EMBL" id="QXQA01000014">
    <property type="protein sequence ID" value="RIX50593.1"/>
    <property type="molecule type" value="Genomic_DNA"/>
</dbReference>
<reference evidence="1 2" key="1">
    <citation type="submission" date="2018-09" db="EMBL/GenBank/DDBJ databases">
        <title>Paenibacillus aracenensis nov. sp. isolated from a cave in southern Spain.</title>
        <authorList>
            <person name="Jurado V."/>
            <person name="Gutierrez-Patricio S."/>
            <person name="Gonzalez-Pimentel J.L."/>
            <person name="Miller A.Z."/>
            <person name="Laiz L."/>
            <person name="Saiz-Jimenez C."/>
        </authorList>
    </citation>
    <scope>NUCLEOTIDE SEQUENCE [LARGE SCALE GENOMIC DNA]</scope>
    <source>
        <strain evidence="1 2">DSM 22867</strain>
    </source>
</reference>
<comment type="caution">
    <text evidence="1">The sequence shown here is derived from an EMBL/GenBank/DDBJ whole genome shotgun (WGS) entry which is preliminary data.</text>
</comment>
<proteinExistence type="predicted"/>
<gene>
    <name evidence="1" type="ORF">D3P08_20200</name>
</gene>